<sequence length="79" mass="8707">MDKNPNTSSNRSMDYNKICATVPHTETGLKPNPKLSHTVNPHCTDLCDISSKHYDTSHSSHNILNSLSKTPGDRLASML</sequence>
<organism evidence="1 2">
    <name type="scientific">Puccinia striiformis f. sp. tritici</name>
    <dbReference type="NCBI Taxonomy" id="168172"/>
    <lineage>
        <taxon>Eukaryota</taxon>
        <taxon>Fungi</taxon>
        <taxon>Dikarya</taxon>
        <taxon>Basidiomycota</taxon>
        <taxon>Pucciniomycotina</taxon>
        <taxon>Pucciniomycetes</taxon>
        <taxon>Pucciniales</taxon>
        <taxon>Pucciniaceae</taxon>
        <taxon>Puccinia</taxon>
    </lineage>
</organism>
<name>A0ACC0EYM3_9BASI</name>
<dbReference type="EMBL" id="CM045865">
    <property type="protein sequence ID" value="KAI7962760.1"/>
    <property type="molecule type" value="Genomic_DNA"/>
</dbReference>
<evidence type="ECO:0000313" key="2">
    <source>
        <dbReference type="Proteomes" id="UP001060170"/>
    </source>
</evidence>
<accession>A0ACC0EYM3</accession>
<dbReference type="Proteomes" id="UP001060170">
    <property type="component" value="Chromosome 1"/>
</dbReference>
<gene>
    <name evidence="1" type="ORF">MJO28_000854</name>
</gene>
<reference evidence="1 2" key="3">
    <citation type="journal article" date="2022" name="Microbiol. Spectr.">
        <title>Folding features and dynamics of 3D genome architecture in plant fungal pathogens.</title>
        <authorList>
            <person name="Xia C."/>
        </authorList>
    </citation>
    <scope>NUCLEOTIDE SEQUENCE [LARGE SCALE GENOMIC DNA]</scope>
    <source>
        <strain evidence="1 2">93-210</strain>
    </source>
</reference>
<protein>
    <submittedName>
        <fullName evidence="1">Uncharacterized protein</fullName>
    </submittedName>
</protein>
<reference evidence="2" key="1">
    <citation type="journal article" date="2018" name="BMC Genomics">
        <title>Genomic insights into host adaptation between the wheat stripe rust pathogen (Puccinia striiformis f. sp. tritici) and the barley stripe rust pathogen (Puccinia striiformis f. sp. hordei).</title>
        <authorList>
            <person name="Xia C."/>
            <person name="Wang M."/>
            <person name="Yin C."/>
            <person name="Cornejo O.E."/>
            <person name="Hulbert S.H."/>
            <person name="Chen X."/>
        </authorList>
    </citation>
    <scope>NUCLEOTIDE SEQUENCE [LARGE SCALE GENOMIC DNA]</scope>
    <source>
        <strain evidence="2">93-210</strain>
    </source>
</reference>
<reference evidence="2" key="2">
    <citation type="journal article" date="2018" name="Mol. Plant Microbe Interact.">
        <title>Genome sequence resources for the wheat stripe rust pathogen (Puccinia striiformis f. sp. tritici) and the barley stripe rust pathogen (Puccinia striiformis f. sp. hordei).</title>
        <authorList>
            <person name="Xia C."/>
            <person name="Wang M."/>
            <person name="Yin C."/>
            <person name="Cornejo O.E."/>
            <person name="Hulbert S.H."/>
            <person name="Chen X."/>
        </authorList>
    </citation>
    <scope>NUCLEOTIDE SEQUENCE [LARGE SCALE GENOMIC DNA]</scope>
    <source>
        <strain evidence="2">93-210</strain>
    </source>
</reference>
<proteinExistence type="predicted"/>
<evidence type="ECO:0000313" key="1">
    <source>
        <dbReference type="EMBL" id="KAI7962760.1"/>
    </source>
</evidence>
<keyword evidence="2" id="KW-1185">Reference proteome</keyword>
<comment type="caution">
    <text evidence="1">The sequence shown here is derived from an EMBL/GenBank/DDBJ whole genome shotgun (WGS) entry which is preliminary data.</text>
</comment>